<feature type="region of interest" description="Disordered" evidence="1">
    <location>
        <begin position="26"/>
        <end position="46"/>
    </location>
</feature>
<proteinExistence type="predicted"/>
<organism evidence="2 3">
    <name type="scientific">Viridibacterium curvum</name>
    <dbReference type="NCBI Taxonomy" id="1101404"/>
    <lineage>
        <taxon>Bacteria</taxon>
        <taxon>Pseudomonadati</taxon>
        <taxon>Pseudomonadota</taxon>
        <taxon>Betaproteobacteria</taxon>
        <taxon>Rhodocyclales</taxon>
        <taxon>Rhodocyclaceae</taxon>
        <taxon>Viridibacterium</taxon>
    </lineage>
</organism>
<reference evidence="3" key="1">
    <citation type="journal article" date="2019" name="Int. J. Syst. Evol. Microbiol.">
        <title>The Global Catalogue of Microorganisms (GCM) 10K type strain sequencing project: providing services to taxonomists for standard genome sequencing and annotation.</title>
        <authorList>
            <consortium name="The Broad Institute Genomics Platform"/>
            <consortium name="The Broad Institute Genome Sequencing Center for Infectious Disease"/>
            <person name="Wu L."/>
            <person name="Ma J."/>
        </authorList>
    </citation>
    <scope>NUCLEOTIDE SEQUENCE [LARGE SCALE GENOMIC DNA]</scope>
    <source>
        <strain evidence="3">JCM 18715</strain>
    </source>
</reference>
<sequence length="347" mass="37235">MSVAATDGSSVAAFREMVQAAGKKLSLNSGSGSQTPSTFPVPGAPHGGVPLYSSDDGGFVHLFNGFNKGYNATAEADLPPKIELVYVCRAYPTIRQENFHSGYGWPNYKFGNDGSAIVGIGNFVNTYTGGKGGFDELEVVVINEVYTNDASRTGEIFISDSRGDLISQGSFVDAASGSNFIRNAGIGSGGHGQNHDFFGMWYTLGRTLSASERLAVLAKLKTRYPIGKTPTKPHCRPSISWNSATQSFVVTLNYKPGTAGLPIDLAQTVIRWYLGDQLGSSTGNMLDKQSLFRTTDGNTLTLKRSDFPTQFPTPPSTNYLNVGVTVANTAGTKWREVCAFPFRDDQT</sequence>
<protein>
    <submittedName>
        <fullName evidence="2">Uncharacterized protein</fullName>
    </submittedName>
</protein>
<evidence type="ECO:0000313" key="2">
    <source>
        <dbReference type="EMBL" id="GAA5160152.1"/>
    </source>
</evidence>
<evidence type="ECO:0000313" key="3">
    <source>
        <dbReference type="Proteomes" id="UP001500547"/>
    </source>
</evidence>
<evidence type="ECO:0000256" key="1">
    <source>
        <dbReference type="SAM" id="MobiDB-lite"/>
    </source>
</evidence>
<accession>A0ABP9QDK1</accession>
<dbReference type="EMBL" id="BAABLD010000002">
    <property type="protein sequence ID" value="GAA5160152.1"/>
    <property type="molecule type" value="Genomic_DNA"/>
</dbReference>
<keyword evidence="3" id="KW-1185">Reference proteome</keyword>
<comment type="caution">
    <text evidence="2">The sequence shown here is derived from an EMBL/GenBank/DDBJ whole genome shotgun (WGS) entry which is preliminary data.</text>
</comment>
<gene>
    <name evidence="2" type="ORF">GCM10025770_07500</name>
</gene>
<name>A0ABP9QDK1_9RHOO</name>
<dbReference type="Proteomes" id="UP001500547">
    <property type="component" value="Unassembled WGS sequence"/>
</dbReference>